<sequence length="243" mass="26517">MFKFSLIVAATLALAGCSSSNDDRAKSENGGEEVASEVKGERKPRKPTIPSGPIVNASPQECFERMIAATEVKDVVTLLACFATEDRNRNVGMVAFQVERLVFFQTDQKDQALALLTKYHLEKTDIMGMMQIFDSPGGQGAAKAVEIVGSQVKDQTAFMQEAADLLNPDLKDESEVAAKQPQTTKLADVKVEGDFAEGTLKNKELDRDEPIYFVKENGSWVVTANPPEMETPPGKVSEDKLVD</sequence>
<protein>
    <submittedName>
        <fullName evidence="2">Uncharacterized protein</fullName>
    </submittedName>
</protein>
<accession>A0A2S8G8B7</accession>
<evidence type="ECO:0000313" key="2">
    <source>
        <dbReference type="EMBL" id="PQO40696.1"/>
    </source>
</evidence>
<dbReference type="PROSITE" id="PS51257">
    <property type="entry name" value="PROKAR_LIPOPROTEIN"/>
    <property type="match status" value="1"/>
</dbReference>
<name>A0A2S8G8B7_9BACT</name>
<feature type="region of interest" description="Disordered" evidence="1">
    <location>
        <begin position="223"/>
        <end position="243"/>
    </location>
</feature>
<evidence type="ECO:0000256" key="1">
    <source>
        <dbReference type="SAM" id="MobiDB-lite"/>
    </source>
</evidence>
<proteinExistence type="predicted"/>
<gene>
    <name evidence="2" type="ORF">C5Y98_05615</name>
</gene>
<dbReference type="AlphaFoldDB" id="A0A2S8G8B7"/>
<evidence type="ECO:0000313" key="3">
    <source>
        <dbReference type="Proteomes" id="UP000239388"/>
    </source>
</evidence>
<dbReference type="Proteomes" id="UP000239388">
    <property type="component" value="Unassembled WGS sequence"/>
</dbReference>
<organism evidence="2 3">
    <name type="scientific">Blastopirellula marina</name>
    <dbReference type="NCBI Taxonomy" id="124"/>
    <lineage>
        <taxon>Bacteria</taxon>
        <taxon>Pseudomonadati</taxon>
        <taxon>Planctomycetota</taxon>
        <taxon>Planctomycetia</taxon>
        <taxon>Pirellulales</taxon>
        <taxon>Pirellulaceae</taxon>
        <taxon>Blastopirellula</taxon>
    </lineage>
</organism>
<dbReference type="EMBL" id="PUIB01000008">
    <property type="protein sequence ID" value="PQO40696.1"/>
    <property type="molecule type" value="Genomic_DNA"/>
</dbReference>
<feature type="region of interest" description="Disordered" evidence="1">
    <location>
        <begin position="19"/>
        <end position="53"/>
    </location>
</feature>
<comment type="caution">
    <text evidence="2">The sequence shown here is derived from an EMBL/GenBank/DDBJ whole genome shotgun (WGS) entry which is preliminary data.</text>
</comment>
<reference evidence="2 3" key="1">
    <citation type="submission" date="2018-02" db="EMBL/GenBank/DDBJ databases">
        <title>Comparative genomes isolates from brazilian mangrove.</title>
        <authorList>
            <person name="Araujo J.E."/>
            <person name="Taketani R.G."/>
            <person name="Silva M.C.P."/>
            <person name="Loureco M.V."/>
            <person name="Andreote F.D."/>
        </authorList>
    </citation>
    <scope>NUCLEOTIDE SEQUENCE [LARGE SCALE GENOMIC DNA]</scope>
    <source>
        <strain evidence="2 3">NAP PRIS-MGV</strain>
    </source>
</reference>